<name>A0ABD5F1L2_9ACTN</name>
<feature type="non-terminal residue" evidence="2">
    <location>
        <position position="129"/>
    </location>
</feature>
<accession>A0ABD5F1L2</accession>
<reference evidence="3" key="1">
    <citation type="submission" date="2023-07" db="EMBL/GenBank/DDBJ databases">
        <title>30 novel species of actinomycetes from the DSMZ collection.</title>
        <authorList>
            <person name="Nouioui I."/>
        </authorList>
    </citation>
    <scope>NUCLEOTIDE SEQUENCE [LARGE SCALE GENOMIC DNA]</scope>
    <source>
        <strain evidence="3">DSM 41981</strain>
    </source>
</reference>
<dbReference type="AlphaFoldDB" id="A0ABD5F1L2"/>
<dbReference type="Pfam" id="PF23275">
    <property type="entry name" value="TPR_23"/>
    <property type="match status" value="1"/>
</dbReference>
<dbReference type="Proteomes" id="UP001183535">
    <property type="component" value="Unassembled WGS sequence"/>
</dbReference>
<gene>
    <name evidence="2" type="ORF">RM877_40495</name>
</gene>
<keyword evidence="3" id="KW-1185">Reference proteome</keyword>
<feature type="domain" description="TPR repeat" evidence="1">
    <location>
        <begin position="10"/>
        <end position="78"/>
    </location>
</feature>
<evidence type="ECO:0000259" key="1">
    <source>
        <dbReference type="Pfam" id="PF23275"/>
    </source>
</evidence>
<sequence>MTKMGETVDLMHSTGPWSAEATAMSDGMTDQIQNALNTVGHDQAAVHDVVTGDHGQKFIEDFGTHQWTDNGTALGGLLPETTDHRQLAGETMKAFDSYVSGHGPQLLDIPGTDNQSLGQVNPEFVKALA</sequence>
<dbReference type="RefSeq" id="WP_311639126.1">
    <property type="nucleotide sequence ID" value="NZ_JAVRES010000377.1"/>
</dbReference>
<evidence type="ECO:0000313" key="3">
    <source>
        <dbReference type="Proteomes" id="UP001183535"/>
    </source>
</evidence>
<proteinExistence type="predicted"/>
<organism evidence="2 3">
    <name type="scientific">Streptomyces doudnae</name>
    <dbReference type="NCBI Taxonomy" id="3075536"/>
    <lineage>
        <taxon>Bacteria</taxon>
        <taxon>Bacillati</taxon>
        <taxon>Actinomycetota</taxon>
        <taxon>Actinomycetes</taxon>
        <taxon>Kitasatosporales</taxon>
        <taxon>Streptomycetaceae</taxon>
        <taxon>Streptomyces</taxon>
    </lineage>
</organism>
<dbReference type="EMBL" id="JAVRES010000377">
    <property type="protein sequence ID" value="MDT0440927.1"/>
    <property type="molecule type" value="Genomic_DNA"/>
</dbReference>
<evidence type="ECO:0000313" key="2">
    <source>
        <dbReference type="EMBL" id="MDT0440927.1"/>
    </source>
</evidence>
<protein>
    <recommendedName>
        <fullName evidence="1">TPR repeat domain-containing protein</fullName>
    </recommendedName>
</protein>
<dbReference type="InterPro" id="IPR057037">
    <property type="entry name" value="TPR_rep_actino"/>
</dbReference>
<comment type="caution">
    <text evidence="2">The sequence shown here is derived from an EMBL/GenBank/DDBJ whole genome shotgun (WGS) entry which is preliminary data.</text>
</comment>